<evidence type="ECO:0000313" key="4">
    <source>
        <dbReference type="Proteomes" id="UP000070186"/>
    </source>
</evidence>
<feature type="chain" id="PRO_5007459575" description="CopC domain-containing protein" evidence="2">
    <location>
        <begin position="22"/>
        <end position="167"/>
    </location>
</feature>
<feature type="signal peptide" evidence="2">
    <location>
        <begin position="1"/>
        <end position="21"/>
    </location>
</feature>
<dbReference type="RefSeq" id="WP_066880308.1">
    <property type="nucleotide sequence ID" value="NZ_LODL01000007.1"/>
</dbReference>
<dbReference type="AlphaFoldDB" id="A0A133XM23"/>
<evidence type="ECO:0000256" key="1">
    <source>
        <dbReference type="SAM" id="Phobius"/>
    </source>
</evidence>
<protein>
    <recommendedName>
        <fullName evidence="5">CopC domain-containing protein</fullName>
    </recommendedName>
</protein>
<proteinExistence type="predicted"/>
<dbReference type="Proteomes" id="UP000070186">
    <property type="component" value="Unassembled WGS sequence"/>
</dbReference>
<name>A0A133XM23_9RHOO</name>
<evidence type="ECO:0000313" key="3">
    <source>
        <dbReference type="EMBL" id="KXB31984.1"/>
    </source>
</evidence>
<dbReference type="STRING" id="281362.AT959_02675"/>
<keyword evidence="2" id="KW-0732">Signal</keyword>
<keyword evidence="1" id="KW-0472">Membrane</keyword>
<organism evidence="3 4">
    <name type="scientific">Dechloromonas denitrificans</name>
    <dbReference type="NCBI Taxonomy" id="281362"/>
    <lineage>
        <taxon>Bacteria</taxon>
        <taxon>Pseudomonadati</taxon>
        <taxon>Pseudomonadota</taxon>
        <taxon>Betaproteobacteria</taxon>
        <taxon>Rhodocyclales</taxon>
        <taxon>Azonexaceae</taxon>
        <taxon>Dechloromonas</taxon>
    </lineage>
</organism>
<accession>A0A133XM23</accession>
<keyword evidence="4" id="KW-1185">Reference proteome</keyword>
<keyword evidence="1" id="KW-1133">Transmembrane helix</keyword>
<evidence type="ECO:0000256" key="2">
    <source>
        <dbReference type="SAM" id="SignalP"/>
    </source>
</evidence>
<gene>
    <name evidence="3" type="ORF">AT959_02675</name>
</gene>
<comment type="caution">
    <text evidence="3">The sequence shown here is derived from an EMBL/GenBank/DDBJ whole genome shotgun (WGS) entry which is preliminary data.</text>
</comment>
<sequence length="167" mass="17620">MKKLIFGLFTAAIVGLGPLQAAEMPTPIPVVVAESEEFEIVGRLDEKGFVFHIDRSASNAPVLAAKLEVEADGRLAPARFRPESGDYLIDDAAWLSPLRTPGEHALAFTLLAGEESDLLSADFAVLPASTAGTGTVSGLAWPLAGTALLVLAVLGWRFSRQHKGDLA</sequence>
<reference evidence="3 4" key="1">
    <citation type="submission" date="2015-12" db="EMBL/GenBank/DDBJ databases">
        <title>Nitrous oxide reduction kinetics distinguish bacteria harboring typical versus atypical NosZ.</title>
        <authorList>
            <person name="Yoon S."/>
            <person name="Nissen S."/>
            <person name="Park D."/>
            <person name="Sanford R.A."/>
            <person name="Loeffler F.E."/>
        </authorList>
    </citation>
    <scope>NUCLEOTIDE SEQUENCE [LARGE SCALE GENOMIC DNA]</scope>
    <source>
        <strain evidence="3 4">ATCC BAA-841</strain>
    </source>
</reference>
<feature type="transmembrane region" description="Helical" evidence="1">
    <location>
        <begin position="139"/>
        <end position="158"/>
    </location>
</feature>
<keyword evidence="1" id="KW-0812">Transmembrane</keyword>
<dbReference type="EMBL" id="LODL01000007">
    <property type="protein sequence ID" value="KXB31984.1"/>
    <property type="molecule type" value="Genomic_DNA"/>
</dbReference>
<evidence type="ECO:0008006" key="5">
    <source>
        <dbReference type="Google" id="ProtNLM"/>
    </source>
</evidence>